<proteinExistence type="predicted"/>
<reference evidence="2" key="1">
    <citation type="submission" date="2017-09" db="EMBL/GenBank/DDBJ databases">
        <title>Depth-based differentiation of microbial function through sediment-hosted aquifers and enrichment of novel symbionts in the deep terrestrial subsurface.</title>
        <authorList>
            <person name="Probst A.J."/>
            <person name="Ladd B."/>
            <person name="Jarett J.K."/>
            <person name="Geller-Mcgrath D.E."/>
            <person name="Sieber C.M.K."/>
            <person name="Emerson J.B."/>
            <person name="Anantharaman K."/>
            <person name="Thomas B.C."/>
            <person name="Malmstrom R."/>
            <person name="Stieglmeier M."/>
            <person name="Klingl A."/>
            <person name="Woyke T."/>
            <person name="Ryan C.M."/>
            <person name="Banfield J.F."/>
        </authorList>
    </citation>
    <scope>NUCLEOTIDE SEQUENCE [LARGE SCALE GENOMIC DNA]</scope>
</reference>
<dbReference type="AlphaFoldDB" id="A0A2M7QCE3"/>
<evidence type="ECO:0000313" key="2">
    <source>
        <dbReference type="Proteomes" id="UP000230108"/>
    </source>
</evidence>
<protein>
    <submittedName>
        <fullName evidence="1">Uncharacterized protein</fullName>
    </submittedName>
</protein>
<dbReference type="EMBL" id="PFLF01000075">
    <property type="protein sequence ID" value="PIY68895.1"/>
    <property type="molecule type" value="Genomic_DNA"/>
</dbReference>
<name>A0A2M7QCE3_9BACT</name>
<organism evidence="1 2">
    <name type="scientific">Candidatus Roizmanbacteria bacterium CG_4_10_14_0_8_um_filter_39_9</name>
    <dbReference type="NCBI Taxonomy" id="1974829"/>
    <lineage>
        <taxon>Bacteria</taxon>
        <taxon>Candidatus Roizmaniibacteriota</taxon>
    </lineage>
</organism>
<accession>A0A2M7QCE3</accession>
<comment type="caution">
    <text evidence="1">The sequence shown here is derived from an EMBL/GenBank/DDBJ whole genome shotgun (WGS) entry which is preliminary data.</text>
</comment>
<evidence type="ECO:0000313" key="1">
    <source>
        <dbReference type="EMBL" id="PIY68895.1"/>
    </source>
</evidence>
<sequence>MLKIEYIWRELLYRTIEEKKNNFTLTDLSLKFKLSTSVVSHALFPLREIGMVKIGKNKSQVIDTERLLMYWATRRSVKKDIIYQTHSSLPVLAREASMPHGVFPTAYSGFAYYKKDPPADYENIYYYTECLDEVIKRFPQNNKKPNLFILATDPYHKIYLHTSLSQIFVDLWNLPEWYAKEFSQEALSIVKERIGL</sequence>
<dbReference type="Proteomes" id="UP000230108">
    <property type="component" value="Unassembled WGS sequence"/>
</dbReference>
<gene>
    <name evidence="1" type="ORF">COY90_03535</name>
</gene>